<reference evidence="10 11" key="2">
    <citation type="journal article" date="2008" name="Bioinformatics">
        <title>Assembly reconciliation.</title>
        <authorList>
            <person name="Zimin A.V."/>
            <person name="Smith D.R."/>
            <person name="Sutton G."/>
            <person name="Yorke J.A."/>
        </authorList>
    </citation>
    <scope>NUCLEOTIDE SEQUENCE [LARGE SCALE GENOMIC DNA]</scope>
    <source>
        <strain evidence="10 11">TSC#14021-0224.01</strain>
    </source>
</reference>
<name>B3NPI1_DROER</name>
<dbReference type="InterPro" id="IPR051487">
    <property type="entry name" value="Ser/Thr_Proteases_Immune/Dev"/>
</dbReference>
<evidence type="ECO:0000313" key="10">
    <source>
        <dbReference type="EMBL" id="EDV55748.1"/>
    </source>
</evidence>
<reference evidence="10 11" key="1">
    <citation type="journal article" date="2007" name="Nature">
        <title>Evolution of genes and genomes on the Drosophila phylogeny.</title>
        <authorList>
            <consortium name="Drosophila 12 Genomes Consortium"/>
            <person name="Clark A.G."/>
            <person name="Eisen M.B."/>
            <person name="Smith D.R."/>
            <person name="Bergman C.M."/>
            <person name="Oliver B."/>
            <person name="Markow T.A."/>
            <person name="Kaufman T.C."/>
            <person name="Kellis M."/>
            <person name="Gelbart W."/>
            <person name="Iyer V.N."/>
            <person name="Pollard D.A."/>
            <person name="Sackton T.B."/>
            <person name="Larracuente A.M."/>
            <person name="Singh N.D."/>
            <person name="Abad J.P."/>
            <person name="Abt D.N."/>
            <person name="Adryan B."/>
            <person name="Aguade M."/>
            <person name="Akashi H."/>
            <person name="Anderson W.W."/>
            <person name="Aquadro C.F."/>
            <person name="Ardell D.H."/>
            <person name="Arguello R."/>
            <person name="Artieri C.G."/>
            <person name="Barbash D.A."/>
            <person name="Barker D."/>
            <person name="Barsanti P."/>
            <person name="Batterham P."/>
            <person name="Batzoglou S."/>
            <person name="Begun D."/>
            <person name="Bhutkar A."/>
            <person name="Blanco E."/>
            <person name="Bosak S.A."/>
            <person name="Bradley R.K."/>
            <person name="Brand A.D."/>
            <person name="Brent M.R."/>
            <person name="Brooks A.N."/>
            <person name="Brown R.H."/>
            <person name="Butlin R.K."/>
            <person name="Caggese C."/>
            <person name="Calvi B.R."/>
            <person name="Bernardo de Carvalho A."/>
            <person name="Caspi A."/>
            <person name="Castrezana S."/>
            <person name="Celniker S.E."/>
            <person name="Chang J.L."/>
            <person name="Chapple C."/>
            <person name="Chatterji S."/>
            <person name="Chinwalla A."/>
            <person name="Civetta A."/>
            <person name="Clifton S.W."/>
            <person name="Comeron J.M."/>
            <person name="Costello J.C."/>
            <person name="Coyne J.A."/>
            <person name="Daub J."/>
            <person name="David R.G."/>
            <person name="Delcher A.L."/>
            <person name="Delehaunty K."/>
            <person name="Do C.B."/>
            <person name="Ebling H."/>
            <person name="Edwards K."/>
            <person name="Eickbush T."/>
            <person name="Evans J.D."/>
            <person name="Filipski A."/>
            <person name="Findeiss S."/>
            <person name="Freyhult E."/>
            <person name="Fulton L."/>
            <person name="Fulton R."/>
            <person name="Garcia A.C."/>
            <person name="Gardiner A."/>
            <person name="Garfield D.A."/>
            <person name="Garvin B.E."/>
            <person name="Gibson G."/>
            <person name="Gilbert D."/>
            <person name="Gnerre S."/>
            <person name="Godfrey J."/>
            <person name="Good R."/>
            <person name="Gotea V."/>
            <person name="Gravely B."/>
            <person name="Greenberg A.J."/>
            <person name="Griffiths-Jones S."/>
            <person name="Gross S."/>
            <person name="Guigo R."/>
            <person name="Gustafson E.A."/>
            <person name="Haerty W."/>
            <person name="Hahn M.W."/>
            <person name="Halligan D.L."/>
            <person name="Halpern A.L."/>
            <person name="Halter G.M."/>
            <person name="Han M.V."/>
            <person name="Heger A."/>
            <person name="Hillier L."/>
            <person name="Hinrichs A.S."/>
            <person name="Holmes I."/>
            <person name="Hoskins R.A."/>
            <person name="Hubisz M.J."/>
            <person name="Hultmark D."/>
            <person name="Huntley M.A."/>
            <person name="Jaffe D.B."/>
            <person name="Jagadeeshan S."/>
            <person name="Jeck W.R."/>
            <person name="Johnson J."/>
            <person name="Jones C.D."/>
            <person name="Jordan W.C."/>
            <person name="Karpen G.H."/>
            <person name="Kataoka E."/>
            <person name="Keightley P.D."/>
            <person name="Kheradpour P."/>
            <person name="Kirkness E.F."/>
            <person name="Koerich L.B."/>
            <person name="Kristiansen K."/>
            <person name="Kudrna D."/>
            <person name="Kulathinal R.J."/>
            <person name="Kumar S."/>
            <person name="Kwok R."/>
            <person name="Lander E."/>
            <person name="Langley C.H."/>
            <person name="Lapoint R."/>
            <person name="Lazzaro B.P."/>
            <person name="Lee S.J."/>
            <person name="Levesque L."/>
            <person name="Li R."/>
            <person name="Lin C.F."/>
            <person name="Lin M.F."/>
            <person name="Lindblad-Toh K."/>
            <person name="Llopart A."/>
            <person name="Long M."/>
            <person name="Low L."/>
            <person name="Lozovsky E."/>
            <person name="Lu J."/>
            <person name="Luo M."/>
            <person name="Machado C.A."/>
            <person name="Makalowski W."/>
            <person name="Marzo M."/>
            <person name="Matsuda M."/>
            <person name="Matzkin L."/>
            <person name="McAllister B."/>
            <person name="McBride C.S."/>
            <person name="McKernan B."/>
            <person name="McKernan K."/>
            <person name="Mendez-Lago M."/>
            <person name="Minx P."/>
            <person name="Mollenhauer M.U."/>
            <person name="Montooth K."/>
            <person name="Mount S.M."/>
            <person name="Mu X."/>
            <person name="Myers E."/>
            <person name="Negre B."/>
            <person name="Newfeld S."/>
            <person name="Nielsen R."/>
            <person name="Noor M.A."/>
            <person name="O'Grady P."/>
            <person name="Pachter L."/>
            <person name="Papaceit M."/>
            <person name="Parisi M.J."/>
            <person name="Parisi M."/>
            <person name="Parts L."/>
            <person name="Pedersen J.S."/>
            <person name="Pesole G."/>
            <person name="Phillippy A.M."/>
            <person name="Ponting C.P."/>
            <person name="Pop M."/>
            <person name="Porcelli D."/>
            <person name="Powell J.R."/>
            <person name="Prohaska S."/>
            <person name="Pruitt K."/>
            <person name="Puig M."/>
            <person name="Quesneville H."/>
            <person name="Ram K.R."/>
            <person name="Rand D."/>
            <person name="Rasmussen M.D."/>
            <person name="Reed L.K."/>
            <person name="Reenan R."/>
            <person name="Reily A."/>
            <person name="Remington K.A."/>
            <person name="Rieger T.T."/>
            <person name="Ritchie M.G."/>
            <person name="Robin C."/>
            <person name="Rogers Y.H."/>
            <person name="Rohde C."/>
            <person name="Rozas J."/>
            <person name="Rubenfield M.J."/>
            <person name="Ruiz A."/>
            <person name="Russo S."/>
            <person name="Salzberg S.L."/>
            <person name="Sanchez-Gracia A."/>
            <person name="Saranga D.J."/>
            <person name="Sato H."/>
            <person name="Schaeffer S.W."/>
            <person name="Schatz M.C."/>
            <person name="Schlenke T."/>
            <person name="Schwartz R."/>
            <person name="Segarra C."/>
            <person name="Singh R.S."/>
            <person name="Sirot L."/>
            <person name="Sirota M."/>
            <person name="Sisneros N.B."/>
            <person name="Smith C.D."/>
            <person name="Smith T.F."/>
            <person name="Spieth J."/>
            <person name="Stage D.E."/>
            <person name="Stark A."/>
            <person name="Stephan W."/>
            <person name="Strausberg R.L."/>
            <person name="Strempel S."/>
            <person name="Sturgill D."/>
            <person name="Sutton G."/>
            <person name="Sutton G.G."/>
            <person name="Tao W."/>
            <person name="Teichmann S."/>
            <person name="Tobari Y.N."/>
            <person name="Tomimura Y."/>
            <person name="Tsolas J.M."/>
            <person name="Valente V.L."/>
            <person name="Venter E."/>
            <person name="Venter J.C."/>
            <person name="Vicario S."/>
            <person name="Vieira F.G."/>
            <person name="Vilella A.J."/>
            <person name="Villasante A."/>
            <person name="Walenz B."/>
            <person name="Wang J."/>
            <person name="Wasserman M."/>
            <person name="Watts T."/>
            <person name="Wilson D."/>
            <person name="Wilson R.K."/>
            <person name="Wing R.A."/>
            <person name="Wolfner M.F."/>
            <person name="Wong A."/>
            <person name="Wong G.K."/>
            <person name="Wu C.I."/>
            <person name="Wu G."/>
            <person name="Yamamoto D."/>
            <person name="Yang H.P."/>
            <person name="Yang S.P."/>
            <person name="Yorke J.A."/>
            <person name="Yoshida K."/>
            <person name="Zdobnov E."/>
            <person name="Zhang P."/>
            <person name="Zhang Y."/>
            <person name="Zimin A.V."/>
            <person name="Baldwin J."/>
            <person name="Abdouelleil A."/>
            <person name="Abdulkadir J."/>
            <person name="Abebe A."/>
            <person name="Abera B."/>
            <person name="Abreu J."/>
            <person name="Acer S.C."/>
            <person name="Aftuck L."/>
            <person name="Alexander A."/>
            <person name="An P."/>
            <person name="Anderson E."/>
            <person name="Anderson S."/>
            <person name="Arachi H."/>
            <person name="Azer M."/>
            <person name="Bachantsang P."/>
            <person name="Barry A."/>
            <person name="Bayul T."/>
            <person name="Berlin A."/>
            <person name="Bessette D."/>
            <person name="Bloom T."/>
            <person name="Blye J."/>
            <person name="Boguslavskiy L."/>
            <person name="Bonnet C."/>
            <person name="Boukhgalter B."/>
            <person name="Bourzgui I."/>
            <person name="Brown A."/>
            <person name="Cahill P."/>
            <person name="Channer S."/>
            <person name="Cheshatsang Y."/>
            <person name="Chuda L."/>
            <person name="Citroen M."/>
            <person name="Collymore A."/>
            <person name="Cooke P."/>
            <person name="Costello M."/>
            <person name="D'Aco K."/>
            <person name="Daza R."/>
            <person name="De Haan G."/>
            <person name="DeGray S."/>
            <person name="DeMaso C."/>
            <person name="Dhargay N."/>
            <person name="Dooley K."/>
            <person name="Dooley E."/>
            <person name="Doricent M."/>
            <person name="Dorje P."/>
            <person name="Dorjee K."/>
            <person name="Dupes A."/>
            <person name="Elong R."/>
            <person name="Falk J."/>
            <person name="Farina A."/>
            <person name="Faro S."/>
            <person name="Ferguson D."/>
            <person name="Fisher S."/>
            <person name="Foley C.D."/>
            <person name="Franke A."/>
            <person name="Friedrich D."/>
            <person name="Gadbois L."/>
            <person name="Gearin G."/>
            <person name="Gearin C.R."/>
            <person name="Giannoukos G."/>
            <person name="Goode T."/>
            <person name="Graham J."/>
            <person name="Grandbois E."/>
            <person name="Grewal S."/>
            <person name="Gyaltsen K."/>
            <person name="Hafez N."/>
            <person name="Hagos B."/>
            <person name="Hall J."/>
            <person name="Henson C."/>
            <person name="Hollinger A."/>
            <person name="Honan T."/>
            <person name="Huard M.D."/>
            <person name="Hughes L."/>
            <person name="Hurhula B."/>
            <person name="Husby M.E."/>
            <person name="Kamat A."/>
            <person name="Kanga B."/>
            <person name="Kashin S."/>
            <person name="Khazanovich D."/>
            <person name="Kisner P."/>
            <person name="Lance K."/>
            <person name="Lara M."/>
            <person name="Lee W."/>
            <person name="Lennon N."/>
            <person name="Letendre F."/>
            <person name="LeVine R."/>
            <person name="Lipovsky A."/>
            <person name="Liu X."/>
            <person name="Liu J."/>
            <person name="Liu S."/>
            <person name="Lokyitsang T."/>
            <person name="Lokyitsang Y."/>
            <person name="Lubonja R."/>
            <person name="Lui A."/>
            <person name="MacDonald P."/>
            <person name="Magnisalis V."/>
            <person name="Maru K."/>
            <person name="Matthews C."/>
            <person name="McCusker W."/>
            <person name="McDonough S."/>
            <person name="Mehta T."/>
            <person name="Meldrim J."/>
            <person name="Meneus L."/>
            <person name="Mihai O."/>
            <person name="Mihalev A."/>
            <person name="Mihova T."/>
            <person name="Mittelman R."/>
            <person name="Mlenga V."/>
            <person name="Montmayeur A."/>
            <person name="Mulrain L."/>
            <person name="Navidi A."/>
            <person name="Naylor J."/>
            <person name="Negash T."/>
            <person name="Nguyen T."/>
            <person name="Nguyen N."/>
            <person name="Nicol R."/>
            <person name="Norbu C."/>
            <person name="Norbu N."/>
            <person name="Novod N."/>
            <person name="O'Neill B."/>
            <person name="Osman S."/>
            <person name="Markiewicz E."/>
            <person name="Oyono O.L."/>
            <person name="Patti C."/>
            <person name="Phunkhang P."/>
            <person name="Pierre F."/>
            <person name="Priest M."/>
            <person name="Raghuraman S."/>
            <person name="Rege F."/>
            <person name="Reyes R."/>
            <person name="Rise C."/>
            <person name="Rogov P."/>
            <person name="Ross K."/>
            <person name="Ryan E."/>
            <person name="Settipalli S."/>
            <person name="Shea T."/>
            <person name="Sherpa N."/>
            <person name="Shi L."/>
            <person name="Shih D."/>
            <person name="Sparrow T."/>
            <person name="Spaulding J."/>
            <person name="Stalker J."/>
            <person name="Stange-Thomann N."/>
            <person name="Stavropoulos S."/>
            <person name="Stone C."/>
            <person name="Strader C."/>
            <person name="Tesfaye S."/>
            <person name="Thomson T."/>
            <person name="Thoulutsang Y."/>
            <person name="Thoulutsang D."/>
            <person name="Topham K."/>
            <person name="Topping I."/>
            <person name="Tsamla T."/>
            <person name="Vassiliev H."/>
            <person name="Vo A."/>
            <person name="Wangchuk T."/>
            <person name="Wangdi T."/>
            <person name="Weiand M."/>
            <person name="Wilkinson J."/>
            <person name="Wilson A."/>
            <person name="Yadav S."/>
            <person name="Young G."/>
            <person name="Yu Q."/>
            <person name="Zembek L."/>
            <person name="Zhong D."/>
            <person name="Zimmer A."/>
            <person name="Zwirko Z."/>
            <person name="Jaffe D.B."/>
            <person name="Alvarez P."/>
            <person name="Brockman W."/>
            <person name="Butler J."/>
            <person name="Chin C."/>
            <person name="Gnerre S."/>
            <person name="Grabherr M."/>
            <person name="Kleber M."/>
            <person name="Mauceli E."/>
            <person name="MacCallum I."/>
        </authorList>
    </citation>
    <scope>NUCLEOTIDE SEQUENCE [LARGE SCALE GENOMIC DNA]</scope>
    <source>
        <strain evidence="10 11">TSC#14021-0224.01</strain>
    </source>
</reference>
<dbReference type="InterPro" id="IPR009003">
    <property type="entry name" value="Peptidase_S1_PA"/>
</dbReference>
<organism evidence="10 11">
    <name type="scientific">Drosophila erecta</name>
    <name type="common">Fruit fly</name>
    <dbReference type="NCBI Taxonomy" id="7220"/>
    <lineage>
        <taxon>Eukaryota</taxon>
        <taxon>Metazoa</taxon>
        <taxon>Ecdysozoa</taxon>
        <taxon>Arthropoda</taxon>
        <taxon>Hexapoda</taxon>
        <taxon>Insecta</taxon>
        <taxon>Pterygota</taxon>
        <taxon>Neoptera</taxon>
        <taxon>Endopterygota</taxon>
        <taxon>Diptera</taxon>
        <taxon>Brachycera</taxon>
        <taxon>Muscomorpha</taxon>
        <taxon>Ephydroidea</taxon>
        <taxon>Drosophilidae</taxon>
        <taxon>Drosophila</taxon>
        <taxon>Sophophora</taxon>
    </lineage>
</organism>
<evidence type="ECO:0000256" key="4">
    <source>
        <dbReference type="ARBA" id="ARBA00023145"/>
    </source>
</evidence>
<evidence type="ECO:0000256" key="5">
    <source>
        <dbReference type="ARBA" id="ARBA00023157"/>
    </source>
</evidence>
<dbReference type="Pfam" id="PF00089">
    <property type="entry name" value="Trypsin"/>
    <property type="match status" value="1"/>
</dbReference>
<dbReference type="SUPFAM" id="SSF50494">
    <property type="entry name" value="Trypsin-like serine proteases"/>
    <property type="match status" value="1"/>
</dbReference>
<dbReference type="SMART" id="SM00020">
    <property type="entry name" value="Tryp_SPc"/>
    <property type="match status" value="1"/>
</dbReference>
<keyword evidence="4" id="KW-0865">Zymogen</keyword>
<feature type="signal peptide" evidence="8">
    <location>
        <begin position="1"/>
        <end position="24"/>
    </location>
</feature>
<dbReference type="GO" id="GO:0006508">
    <property type="term" value="P:proteolysis"/>
    <property type="evidence" value="ECO:0007669"/>
    <property type="project" value="InterPro"/>
</dbReference>
<dbReference type="GO" id="GO:0004252">
    <property type="term" value="F:serine-type endopeptidase activity"/>
    <property type="evidence" value="ECO:0007669"/>
    <property type="project" value="InterPro"/>
</dbReference>
<dbReference type="HOGENOM" id="CLU_006842_0_3_1"/>
<evidence type="ECO:0000256" key="8">
    <source>
        <dbReference type="SAM" id="SignalP"/>
    </source>
</evidence>
<dbReference type="OMA" id="FLERRCT"/>
<proteinExistence type="inferred from homology"/>
<dbReference type="Gene3D" id="2.40.10.10">
    <property type="entry name" value="Trypsin-like serine proteases"/>
    <property type="match status" value="2"/>
</dbReference>
<dbReference type="AlphaFoldDB" id="B3NPI1"/>
<evidence type="ECO:0000256" key="3">
    <source>
        <dbReference type="ARBA" id="ARBA00022837"/>
    </source>
</evidence>
<keyword evidence="5" id="KW-1015">Disulfide bond</keyword>
<dbReference type="CDD" id="cd00190">
    <property type="entry name" value="Tryp_SPc"/>
    <property type="match status" value="1"/>
</dbReference>
<keyword evidence="6" id="KW-0325">Glycoprotein</keyword>
<feature type="chain" id="PRO_5002795360" description="Peptidase S1 domain-containing protein" evidence="8">
    <location>
        <begin position="25"/>
        <end position="281"/>
    </location>
</feature>
<comment type="similarity">
    <text evidence="7">Belongs to the peptidase S1 family. CLIP subfamily.</text>
</comment>
<dbReference type="PANTHER" id="PTHR24256">
    <property type="entry name" value="TRYPTASE-RELATED"/>
    <property type="match status" value="1"/>
</dbReference>
<dbReference type="InterPro" id="IPR001254">
    <property type="entry name" value="Trypsin_dom"/>
</dbReference>
<dbReference type="FunFam" id="2.40.10.10:FF:000028">
    <property type="entry name" value="Serine protease easter"/>
    <property type="match status" value="1"/>
</dbReference>
<keyword evidence="10" id="KW-0378">Hydrolase</keyword>
<keyword evidence="11" id="KW-1185">Reference proteome</keyword>
<dbReference type="OrthoDB" id="547031at2759"/>
<feature type="domain" description="Peptidase S1" evidence="9">
    <location>
        <begin position="40"/>
        <end position="276"/>
    </location>
</feature>
<evidence type="ECO:0000256" key="6">
    <source>
        <dbReference type="ARBA" id="ARBA00023180"/>
    </source>
</evidence>
<sequence length="281" mass="32218">MKQTLICVLLACLILVHRISIGYSYLLERDCGAPKYSYRISGGRNTAPLLAPWMAYFHLNSKFICGGTLLNRLFVLTAAHCFYNAEELVRLGESDASQFIDCNKLECASPYSEYLIQQQFIYPLYRTAHHHDIALVKLSRYVEYSDSIRPICLMLDPHWQGYVDTIKYFTIFGWGATNTVNVSEKLQHTFIPQVDRISCHVLYGYNVDLTHICAGESKHYVGVGDSGGPLGSMLERDHLKRFYQFGIVSHLRHPFQGVSVFTNILSYSNWIHRTVKTNRFL</sequence>
<gene>
    <name evidence="10" type="primary">Dere\GG16535</name>
    <name evidence="10" type="synonym">dere_GLEANR_16694</name>
    <name evidence="10" type="synonym">GG16535</name>
    <name evidence="10" type="ORF">Dere_GG16535</name>
</gene>
<keyword evidence="1" id="KW-0479">Metal-binding</keyword>
<keyword evidence="2 8" id="KW-0732">Signal</keyword>
<dbReference type="GO" id="GO:0046872">
    <property type="term" value="F:metal ion binding"/>
    <property type="evidence" value="ECO:0007669"/>
    <property type="project" value="UniProtKB-KW"/>
</dbReference>
<dbReference type="InterPro" id="IPR043504">
    <property type="entry name" value="Peptidase_S1_PA_chymotrypsin"/>
</dbReference>
<evidence type="ECO:0000256" key="2">
    <source>
        <dbReference type="ARBA" id="ARBA00022729"/>
    </source>
</evidence>
<dbReference type="InterPro" id="IPR018114">
    <property type="entry name" value="TRYPSIN_HIS"/>
</dbReference>
<evidence type="ECO:0000256" key="1">
    <source>
        <dbReference type="ARBA" id="ARBA00022723"/>
    </source>
</evidence>
<keyword evidence="3" id="KW-0106">Calcium</keyword>
<evidence type="ECO:0000259" key="9">
    <source>
        <dbReference type="PROSITE" id="PS50240"/>
    </source>
</evidence>
<dbReference type="KEGG" id="der:6548920"/>
<evidence type="ECO:0000256" key="7">
    <source>
        <dbReference type="ARBA" id="ARBA00024195"/>
    </source>
</evidence>
<dbReference type="PRINTS" id="PR00722">
    <property type="entry name" value="CHYMOTRYPSIN"/>
</dbReference>
<dbReference type="InterPro" id="IPR001314">
    <property type="entry name" value="Peptidase_S1A"/>
</dbReference>
<accession>B3NPI1</accession>
<dbReference type="eggNOG" id="KOG3627">
    <property type="taxonomic scope" value="Eukaryota"/>
</dbReference>
<dbReference type="PhylomeDB" id="B3NPI1"/>
<dbReference type="Proteomes" id="UP000008711">
    <property type="component" value="Unassembled WGS sequence"/>
</dbReference>
<evidence type="ECO:0000313" key="11">
    <source>
        <dbReference type="Proteomes" id="UP000008711"/>
    </source>
</evidence>
<protein>
    <recommendedName>
        <fullName evidence="9">Peptidase S1 domain-containing protein</fullName>
    </recommendedName>
</protein>
<dbReference type="PROSITE" id="PS50240">
    <property type="entry name" value="TRYPSIN_DOM"/>
    <property type="match status" value="1"/>
</dbReference>
<dbReference type="EMBL" id="CH954179">
    <property type="protein sequence ID" value="EDV55748.1"/>
    <property type="molecule type" value="Genomic_DNA"/>
</dbReference>
<dbReference type="PROSITE" id="PS00134">
    <property type="entry name" value="TRYPSIN_HIS"/>
    <property type="match status" value="1"/>
</dbReference>